<feature type="non-terminal residue" evidence="9">
    <location>
        <position position="1"/>
    </location>
</feature>
<dbReference type="GO" id="GO:0003676">
    <property type="term" value="F:nucleic acid binding"/>
    <property type="evidence" value="ECO:0007669"/>
    <property type="project" value="InterPro"/>
</dbReference>
<evidence type="ECO:0000256" key="1">
    <source>
        <dbReference type="ARBA" id="ARBA00001946"/>
    </source>
</evidence>
<dbReference type="Pfam" id="PF00929">
    <property type="entry name" value="RNase_T"/>
    <property type="match status" value="1"/>
</dbReference>
<feature type="domain" description="Exonuclease" evidence="8">
    <location>
        <begin position="5"/>
        <end position="310"/>
    </location>
</feature>
<dbReference type="SMART" id="SM00479">
    <property type="entry name" value="EXOIII"/>
    <property type="match status" value="1"/>
</dbReference>
<dbReference type="SUPFAM" id="SSF53098">
    <property type="entry name" value="Ribonuclease H-like"/>
    <property type="match status" value="1"/>
</dbReference>
<organism evidence="9 10">
    <name type="scientific">Pseudoatta argentina</name>
    <dbReference type="NCBI Taxonomy" id="621737"/>
    <lineage>
        <taxon>Eukaryota</taxon>
        <taxon>Metazoa</taxon>
        <taxon>Ecdysozoa</taxon>
        <taxon>Arthropoda</taxon>
        <taxon>Hexapoda</taxon>
        <taxon>Insecta</taxon>
        <taxon>Pterygota</taxon>
        <taxon>Neoptera</taxon>
        <taxon>Endopterygota</taxon>
        <taxon>Hymenoptera</taxon>
        <taxon>Apocrita</taxon>
        <taxon>Aculeata</taxon>
        <taxon>Formicoidea</taxon>
        <taxon>Formicidae</taxon>
        <taxon>Myrmicinae</taxon>
        <taxon>Pseudoatta</taxon>
    </lineage>
</organism>
<dbReference type="Proteomes" id="UP000668214">
    <property type="component" value="Unassembled WGS sequence"/>
</dbReference>
<evidence type="ECO:0000256" key="5">
    <source>
        <dbReference type="ARBA" id="ARBA00022839"/>
    </source>
</evidence>
<keyword evidence="5 9" id="KW-0269">Exonuclease</keyword>
<keyword evidence="6" id="KW-0460">Magnesium</keyword>
<evidence type="ECO:0000259" key="8">
    <source>
        <dbReference type="SMART" id="SM00479"/>
    </source>
</evidence>
<dbReference type="GO" id="GO:0008296">
    <property type="term" value="F:3'-5'-DNA exonuclease activity"/>
    <property type="evidence" value="ECO:0007669"/>
    <property type="project" value="TreeGrafter"/>
</dbReference>
<name>A0A836FEK8_9HYME</name>
<sequence>MDIQTFVFFDLETTGLIQENVMPRITEIALVAVSTESIRNGNKNCLPRVLHKLVLPVNPQKVIPVQVQHMTKLYNEDMQVLQPFKSELYELIIYFLQRLTPPICFAAHNGNKFDYPIFLEELKRINKILSDEILCIDTWKMFDDFFKKRNLQPTVFQDLLNDEFNDSLSTLDMDVVTEESKIIATTSTAQTMLLCDNKNIKAVNTKVDSCNNDVDVQSSKNPIQVANEKTPKAQKTKPENVFMQRPVKKNNLKKRLNFEEKIEFERPSSLKLVAIHEHIVGKHFEDHHTAEADCLAMIRCVSNIVDFFLDWSNNHAIPLTYCKKKYKNVY</sequence>
<comment type="similarity">
    <text evidence="7">Belongs to the exonuclease superfamily. TREX family.</text>
</comment>
<feature type="non-terminal residue" evidence="9">
    <location>
        <position position="330"/>
    </location>
</feature>
<dbReference type="InterPro" id="IPR013520">
    <property type="entry name" value="Ribonucl_H"/>
</dbReference>
<gene>
    <name evidence="9" type="primary">Trex2</name>
    <name evidence="9" type="ORF">G6Z78_0002133</name>
</gene>
<evidence type="ECO:0000313" key="9">
    <source>
        <dbReference type="EMBL" id="KAG5318018.1"/>
    </source>
</evidence>
<dbReference type="PANTHER" id="PTHR13058:SF19">
    <property type="entry name" value="LD40940P"/>
    <property type="match status" value="1"/>
</dbReference>
<keyword evidence="3" id="KW-0479">Metal-binding</keyword>
<comment type="cofactor">
    <cofactor evidence="1">
        <name>Mg(2+)</name>
        <dbReference type="ChEBI" id="CHEBI:18420"/>
    </cofactor>
</comment>
<dbReference type="GO" id="GO:0005737">
    <property type="term" value="C:cytoplasm"/>
    <property type="evidence" value="ECO:0007669"/>
    <property type="project" value="TreeGrafter"/>
</dbReference>
<reference evidence="9" key="1">
    <citation type="submission" date="2020-02" db="EMBL/GenBank/DDBJ databases">
        <title>Relaxed selection underlies rapid genomic changes in the transitions from sociality to social parasitism in ants.</title>
        <authorList>
            <person name="Bi X."/>
        </authorList>
    </citation>
    <scope>NUCLEOTIDE SEQUENCE</scope>
    <source>
        <strain evidence="9">BGI-DK2014c</strain>
        <tissue evidence="9">Whole body</tissue>
    </source>
</reference>
<dbReference type="Gene3D" id="3.30.420.10">
    <property type="entry name" value="Ribonuclease H-like superfamily/Ribonuclease H"/>
    <property type="match status" value="1"/>
</dbReference>
<dbReference type="AlphaFoldDB" id="A0A836FEK8"/>
<dbReference type="InterPro" id="IPR036397">
    <property type="entry name" value="RNaseH_sf"/>
</dbReference>
<proteinExistence type="inferred from homology"/>
<evidence type="ECO:0000256" key="7">
    <source>
        <dbReference type="ARBA" id="ARBA00025769"/>
    </source>
</evidence>
<evidence type="ECO:0000313" key="10">
    <source>
        <dbReference type="Proteomes" id="UP000668214"/>
    </source>
</evidence>
<evidence type="ECO:0000256" key="3">
    <source>
        <dbReference type="ARBA" id="ARBA00022723"/>
    </source>
</evidence>
<keyword evidence="2" id="KW-0540">Nuclease</keyword>
<protein>
    <submittedName>
        <fullName evidence="9">TREX2 exonuclease</fullName>
    </submittedName>
</protein>
<dbReference type="GO" id="GO:0006308">
    <property type="term" value="P:DNA catabolic process"/>
    <property type="evidence" value="ECO:0007669"/>
    <property type="project" value="TreeGrafter"/>
</dbReference>
<dbReference type="PANTHER" id="PTHR13058">
    <property type="entry name" value="THREE PRIME REPAIR EXONUCLEASE 1, 2"/>
    <property type="match status" value="1"/>
</dbReference>
<keyword evidence="10" id="KW-1185">Reference proteome</keyword>
<dbReference type="GO" id="GO:0046872">
    <property type="term" value="F:metal ion binding"/>
    <property type="evidence" value="ECO:0007669"/>
    <property type="project" value="UniProtKB-KW"/>
</dbReference>
<comment type="caution">
    <text evidence="9">The sequence shown here is derived from an EMBL/GenBank/DDBJ whole genome shotgun (WGS) entry which is preliminary data.</text>
</comment>
<evidence type="ECO:0000256" key="6">
    <source>
        <dbReference type="ARBA" id="ARBA00022842"/>
    </source>
</evidence>
<evidence type="ECO:0000256" key="4">
    <source>
        <dbReference type="ARBA" id="ARBA00022801"/>
    </source>
</evidence>
<dbReference type="EMBL" id="JAANIA010002033">
    <property type="protein sequence ID" value="KAG5318018.1"/>
    <property type="molecule type" value="Genomic_DNA"/>
</dbReference>
<evidence type="ECO:0000256" key="2">
    <source>
        <dbReference type="ARBA" id="ARBA00022722"/>
    </source>
</evidence>
<dbReference type="InterPro" id="IPR012337">
    <property type="entry name" value="RNaseH-like_sf"/>
</dbReference>
<keyword evidence="4" id="KW-0378">Hydrolase</keyword>
<accession>A0A836FEK8</accession>
<dbReference type="InterPro" id="IPR040393">
    <property type="entry name" value="TREX1/2"/>
</dbReference>